<gene>
    <name evidence="1" type="ordered locus">CLI_0803</name>
</gene>
<accession>A7GBB5</accession>
<organism evidence="1 2">
    <name type="scientific">Clostridium botulinum (strain Langeland / NCTC 10281 / Type F)</name>
    <dbReference type="NCBI Taxonomy" id="441772"/>
    <lineage>
        <taxon>Bacteria</taxon>
        <taxon>Bacillati</taxon>
        <taxon>Bacillota</taxon>
        <taxon>Clostridia</taxon>
        <taxon>Eubacteriales</taxon>
        <taxon>Clostridiaceae</taxon>
        <taxon>Clostridium</taxon>
    </lineage>
</organism>
<name>A7GBB5_CLOBL</name>
<sequence length="38" mass="4410">MQTKISLIEVLKTSYCRPDAKMQNLKEKNEITASKIKQ</sequence>
<protein>
    <submittedName>
        <fullName evidence="1">Uncharacterized protein</fullName>
    </submittedName>
</protein>
<reference evidence="2" key="1">
    <citation type="submission" date="2007-06" db="EMBL/GenBank/DDBJ databases">
        <authorList>
            <person name="Brinkac L.M."/>
            <person name="Daugherty S."/>
            <person name="Dodson R.J."/>
            <person name="Madupu R."/>
            <person name="Brown J.L."/>
            <person name="Bruce D."/>
            <person name="Detter C."/>
            <person name="Munk C."/>
            <person name="Smith L.A."/>
            <person name="Smith T.J."/>
            <person name="White O."/>
            <person name="Brettin T.S."/>
        </authorList>
    </citation>
    <scope>NUCLEOTIDE SEQUENCE [LARGE SCALE GENOMIC DNA]</scope>
    <source>
        <strain evidence="2">Langeland / NCTC 10281 / Type F</strain>
    </source>
</reference>
<proteinExistence type="predicted"/>
<evidence type="ECO:0000313" key="1">
    <source>
        <dbReference type="EMBL" id="ABS42837.1"/>
    </source>
</evidence>
<dbReference type="Proteomes" id="UP000002410">
    <property type="component" value="Chromosome"/>
</dbReference>
<dbReference type="HOGENOM" id="CLU_216264_0_0_9"/>
<dbReference type="AlphaFoldDB" id="A7GBB5"/>
<evidence type="ECO:0000313" key="2">
    <source>
        <dbReference type="Proteomes" id="UP000002410"/>
    </source>
</evidence>
<dbReference type="KEGG" id="cbf:CLI_0803"/>
<dbReference type="EMBL" id="CP000728">
    <property type="protein sequence ID" value="ABS42837.1"/>
    <property type="molecule type" value="Genomic_DNA"/>
</dbReference>